<dbReference type="PANTHER" id="PTHR24153">
    <property type="entry name" value="ESPIN"/>
    <property type="match status" value="1"/>
</dbReference>
<protein>
    <submittedName>
        <fullName evidence="4">Uncharacterized protein</fullName>
    </submittedName>
</protein>
<dbReference type="Gene3D" id="1.25.40.20">
    <property type="entry name" value="Ankyrin repeat-containing domain"/>
    <property type="match status" value="1"/>
</dbReference>
<dbReference type="PANTHER" id="PTHR24153:SF8">
    <property type="entry name" value="FORKED, ISOFORM F"/>
    <property type="match status" value="1"/>
</dbReference>
<feature type="repeat" description="ANK" evidence="3">
    <location>
        <begin position="136"/>
        <end position="170"/>
    </location>
</feature>
<dbReference type="SUPFAM" id="SSF48403">
    <property type="entry name" value="Ankyrin repeat"/>
    <property type="match status" value="1"/>
</dbReference>
<keyword evidence="2 3" id="KW-0040">ANK repeat</keyword>
<dbReference type="Pfam" id="PF12796">
    <property type="entry name" value="Ank_2"/>
    <property type="match status" value="1"/>
</dbReference>
<dbReference type="InterPro" id="IPR002110">
    <property type="entry name" value="Ankyrin_rpt"/>
</dbReference>
<accession>A0A7S2LGS1</accession>
<organism evidence="4">
    <name type="scientific">Leptocylindrus danicus</name>
    <dbReference type="NCBI Taxonomy" id="163516"/>
    <lineage>
        <taxon>Eukaryota</taxon>
        <taxon>Sar</taxon>
        <taxon>Stramenopiles</taxon>
        <taxon>Ochrophyta</taxon>
        <taxon>Bacillariophyta</taxon>
        <taxon>Coscinodiscophyceae</taxon>
        <taxon>Chaetocerotophycidae</taxon>
        <taxon>Leptocylindrales</taxon>
        <taxon>Leptocylindraceae</taxon>
        <taxon>Leptocylindrus</taxon>
    </lineage>
</organism>
<dbReference type="GO" id="GO:0051015">
    <property type="term" value="F:actin filament binding"/>
    <property type="evidence" value="ECO:0007669"/>
    <property type="project" value="TreeGrafter"/>
</dbReference>
<evidence type="ECO:0000256" key="2">
    <source>
        <dbReference type="ARBA" id="ARBA00023043"/>
    </source>
</evidence>
<dbReference type="InterPro" id="IPR052420">
    <property type="entry name" value="Espin/Espin-like"/>
</dbReference>
<sequence length="209" mass="22986">MAASSLITKISLTRPMRSFRKNKKLRKCSCGGCIIDDIRNEDWGILSTRLSCSSCVDQLLSNSKGNFNFLSEACKYNIPDDVFYQLAISKPSLVFTADSKTGRYPLHVAALYGANERVIELLSVSYPEAASEPDMDGCTPLHLACYNGQITCETAELLCKAGPSAVSMKDKFQDTPLDKMETSAYAKVADKKVMKLLKGYSRRQSAPGQ</sequence>
<reference evidence="4" key="1">
    <citation type="submission" date="2021-01" db="EMBL/GenBank/DDBJ databases">
        <authorList>
            <person name="Corre E."/>
            <person name="Pelletier E."/>
            <person name="Niang G."/>
            <person name="Scheremetjew M."/>
            <person name="Finn R."/>
            <person name="Kale V."/>
            <person name="Holt S."/>
            <person name="Cochrane G."/>
            <person name="Meng A."/>
            <person name="Brown T."/>
            <person name="Cohen L."/>
        </authorList>
    </citation>
    <scope>NUCLEOTIDE SEQUENCE</scope>
    <source>
        <strain evidence="4">B650</strain>
    </source>
</reference>
<proteinExistence type="predicted"/>
<keyword evidence="1" id="KW-0677">Repeat</keyword>
<evidence type="ECO:0000256" key="1">
    <source>
        <dbReference type="ARBA" id="ARBA00022737"/>
    </source>
</evidence>
<dbReference type="PROSITE" id="PS50297">
    <property type="entry name" value="ANK_REP_REGION"/>
    <property type="match status" value="1"/>
</dbReference>
<dbReference type="SMART" id="SM00248">
    <property type="entry name" value="ANK"/>
    <property type="match status" value="2"/>
</dbReference>
<dbReference type="InterPro" id="IPR036770">
    <property type="entry name" value="Ankyrin_rpt-contain_sf"/>
</dbReference>
<dbReference type="GO" id="GO:0005737">
    <property type="term" value="C:cytoplasm"/>
    <property type="evidence" value="ECO:0007669"/>
    <property type="project" value="TreeGrafter"/>
</dbReference>
<dbReference type="PROSITE" id="PS50088">
    <property type="entry name" value="ANK_REPEAT"/>
    <property type="match status" value="1"/>
</dbReference>
<name>A0A7S2LGS1_9STRA</name>
<evidence type="ECO:0000313" key="4">
    <source>
        <dbReference type="EMBL" id="CAD9604654.1"/>
    </source>
</evidence>
<dbReference type="EMBL" id="HBGY01028865">
    <property type="protein sequence ID" value="CAD9604654.1"/>
    <property type="molecule type" value="Transcribed_RNA"/>
</dbReference>
<dbReference type="GO" id="GO:0051017">
    <property type="term" value="P:actin filament bundle assembly"/>
    <property type="evidence" value="ECO:0007669"/>
    <property type="project" value="TreeGrafter"/>
</dbReference>
<evidence type="ECO:0000256" key="3">
    <source>
        <dbReference type="PROSITE-ProRule" id="PRU00023"/>
    </source>
</evidence>
<dbReference type="AlphaFoldDB" id="A0A7S2LGS1"/>
<gene>
    <name evidence="4" type="ORF">LDAN0321_LOCUS17866</name>
</gene>